<dbReference type="PANTHER" id="PTHR12072:SF4">
    <property type="entry name" value="CWF19-LIKE PROTEIN 1"/>
    <property type="match status" value="1"/>
</dbReference>
<organism evidence="4 5">
    <name type="scientific">Byssochlamys spectabilis</name>
    <name type="common">Paecilomyces variotii</name>
    <dbReference type="NCBI Taxonomy" id="264951"/>
    <lineage>
        <taxon>Eukaryota</taxon>
        <taxon>Fungi</taxon>
        <taxon>Dikarya</taxon>
        <taxon>Ascomycota</taxon>
        <taxon>Pezizomycotina</taxon>
        <taxon>Eurotiomycetes</taxon>
        <taxon>Eurotiomycetidae</taxon>
        <taxon>Eurotiales</taxon>
        <taxon>Thermoascaceae</taxon>
        <taxon>Paecilomyces</taxon>
    </lineage>
</organism>
<dbReference type="Pfam" id="PF04676">
    <property type="entry name" value="CwfJ_C_2"/>
    <property type="match status" value="1"/>
</dbReference>
<dbReference type="SUPFAM" id="SSF54197">
    <property type="entry name" value="HIT-like"/>
    <property type="match status" value="1"/>
</dbReference>
<dbReference type="CDD" id="cd07380">
    <property type="entry name" value="MPP_CWF19_N"/>
    <property type="match status" value="1"/>
</dbReference>
<accession>A0A443HIA9</accession>
<comment type="caution">
    <text evidence="4">The sequence shown here is derived from an EMBL/GenBank/DDBJ whole genome shotgun (WGS) entry which is preliminary data.</text>
</comment>
<keyword evidence="5" id="KW-1185">Reference proteome</keyword>
<name>A0A443HIA9_BYSSP</name>
<proteinExistence type="predicted"/>
<dbReference type="GO" id="GO:0071014">
    <property type="term" value="C:post-mRNA release spliceosomal complex"/>
    <property type="evidence" value="ECO:0007669"/>
    <property type="project" value="TreeGrafter"/>
</dbReference>
<dbReference type="STRING" id="264951.A0A443HIA9"/>
<dbReference type="EMBL" id="RCNU01000019">
    <property type="protein sequence ID" value="RWQ91535.1"/>
    <property type="molecule type" value="Genomic_DNA"/>
</dbReference>
<dbReference type="AlphaFoldDB" id="A0A443HIA9"/>
<reference evidence="4 5" key="1">
    <citation type="journal article" date="2018" name="Front. Microbiol.">
        <title>Genomic and genetic insights into a cosmopolitan fungus, Paecilomyces variotii (Eurotiales).</title>
        <authorList>
            <person name="Urquhart A.S."/>
            <person name="Mondo S.J."/>
            <person name="Makela M.R."/>
            <person name="Hane J.K."/>
            <person name="Wiebenga A."/>
            <person name="He G."/>
            <person name="Mihaltcheva S."/>
            <person name="Pangilinan J."/>
            <person name="Lipzen A."/>
            <person name="Barry K."/>
            <person name="de Vries R.P."/>
            <person name="Grigoriev I.V."/>
            <person name="Idnurm A."/>
        </authorList>
    </citation>
    <scope>NUCLEOTIDE SEQUENCE [LARGE SCALE GENOMIC DNA]</scope>
    <source>
        <strain evidence="4 5">CBS 101075</strain>
    </source>
</reference>
<evidence type="ECO:0000259" key="3">
    <source>
        <dbReference type="Pfam" id="PF04677"/>
    </source>
</evidence>
<feature type="domain" description="Cwf19-like C-terminal" evidence="3">
    <location>
        <begin position="305"/>
        <end position="428"/>
    </location>
</feature>
<dbReference type="VEuPathDB" id="FungiDB:C8Q69DRAFT_126254"/>
<gene>
    <name evidence="4" type="ORF">C8Q69DRAFT_126254</name>
</gene>
<evidence type="ECO:0000313" key="4">
    <source>
        <dbReference type="EMBL" id="RWQ91535.1"/>
    </source>
</evidence>
<dbReference type="PANTHER" id="PTHR12072">
    <property type="entry name" value="CWF19, CELL CYCLE CONTROL PROTEIN"/>
    <property type="match status" value="1"/>
</dbReference>
<dbReference type="GeneID" id="39594539"/>
<evidence type="ECO:0000256" key="1">
    <source>
        <dbReference type="SAM" id="MobiDB-lite"/>
    </source>
</evidence>
<dbReference type="InterPro" id="IPR006767">
    <property type="entry name" value="Cwf19-like_C_dom-2"/>
</dbReference>
<dbReference type="GO" id="GO:0000398">
    <property type="term" value="P:mRNA splicing, via spliceosome"/>
    <property type="evidence" value="ECO:0007669"/>
    <property type="project" value="TreeGrafter"/>
</dbReference>
<feature type="region of interest" description="Disordered" evidence="1">
    <location>
        <begin position="272"/>
        <end position="304"/>
    </location>
</feature>
<dbReference type="RefSeq" id="XP_028481180.1">
    <property type="nucleotide sequence ID" value="XM_028625262.1"/>
</dbReference>
<sequence length="554" mass="61454">MASKIVVVGNVNCALREVFTKLAKLQVKQNFSFAIVVGDLFGDCSSEQELDEISGLLQGNIAVPLPTYFTIGSRPLPTRVIEKIESDDEVCPNLYYLGKRGTLKTSEGIRLAALGGELQSNPTSDLKNTGKYDPHYTEADARALFGVHNADVLITNQWPKGITTGSKVSLPEGTAVPESVQCVADVCSTLKPRYHFSSSADFFFEREPFFHMPTEDAPDEKPLTRFINLASYSKTTKQKWMYAFTLDPKAPVPTSVPVGATATPFSAVASKRGALQSQTESYQRFAREDNHQRPRKRARGPPPGPGECFFCLSNPNIATHLITSIGNESYLTTAKGPLPTPQTFSHLGFPGHILIIPFTHSPTFSSISDSDSRLGTYNEMQRYRSSLHAMLRTRAKGELGAVTWEVSRGNGIHIHWQFLPVPSDMVKNGLVEAAFKVEAENLKYPKFETTSNDEITPPGDSFRVWIWTPSETGTDTDAEAGASGEKKGSEKSLLLPLSPDFRFDLQFGRRVMAKLLQLEKRINWKDDIQSKEEETTDAESFKQAFKEFDFSLEE</sequence>
<dbReference type="InterPro" id="IPR040194">
    <property type="entry name" value="Cwf19-like"/>
</dbReference>
<dbReference type="GO" id="GO:0061632">
    <property type="term" value="F:RNA lariat debranching enzyme activator activity"/>
    <property type="evidence" value="ECO:0007669"/>
    <property type="project" value="TreeGrafter"/>
</dbReference>
<protein>
    <submittedName>
        <fullName evidence="4">CwfJ C-terminus 1-domain-containing protein-like protein</fullName>
    </submittedName>
</protein>
<dbReference type="InterPro" id="IPR006768">
    <property type="entry name" value="Cwf19-like_C_dom-1"/>
</dbReference>
<evidence type="ECO:0000313" key="5">
    <source>
        <dbReference type="Proteomes" id="UP000283841"/>
    </source>
</evidence>
<evidence type="ECO:0000259" key="2">
    <source>
        <dbReference type="Pfam" id="PF04676"/>
    </source>
</evidence>
<feature type="domain" description="Cwf19-like protein C-terminal" evidence="2">
    <location>
        <begin position="493"/>
        <end position="550"/>
    </location>
</feature>
<dbReference type="Pfam" id="PF04677">
    <property type="entry name" value="CwfJ_C_1"/>
    <property type="match status" value="1"/>
</dbReference>
<dbReference type="InterPro" id="IPR036265">
    <property type="entry name" value="HIT-like_sf"/>
</dbReference>
<dbReference type="Proteomes" id="UP000283841">
    <property type="component" value="Unassembled WGS sequence"/>
</dbReference>